<keyword evidence="1" id="KW-0808">Transferase</keyword>
<proteinExistence type="predicted"/>
<sequence>MLHGHSAFRNFKKALGHLEEADQLSGQRQLSRLEKLGFVNSFELTYELAWNSLRDYLTVQGVTGLIGVRDTALEAFRRQSIADGDGWMAMLTDKERGSLTYNQATADDIVEHIDKHYIDMFRQLSVSLELHTADK</sequence>
<evidence type="ECO:0000313" key="2">
    <source>
        <dbReference type="Proteomes" id="UP000230390"/>
    </source>
</evidence>
<keyword evidence="2" id="KW-1185">Reference proteome</keyword>
<accession>A0A2G8TCC3</accession>
<dbReference type="Gene3D" id="1.20.120.330">
    <property type="entry name" value="Nucleotidyltransferases domain 2"/>
    <property type="match status" value="1"/>
</dbReference>
<dbReference type="OrthoDB" id="9810452at2"/>
<dbReference type="Pfam" id="PF08780">
    <property type="entry name" value="NTase_sub_bind"/>
    <property type="match status" value="1"/>
</dbReference>
<dbReference type="NCBIfam" id="TIGR01987">
    <property type="entry name" value="HI0074"/>
    <property type="match status" value="1"/>
</dbReference>
<comment type="caution">
    <text evidence="1">The sequence shown here is derived from an EMBL/GenBank/DDBJ whole genome shotgun (WGS) entry which is preliminary data.</text>
</comment>
<dbReference type="EMBL" id="PDOC01000012">
    <property type="protein sequence ID" value="PIL43653.1"/>
    <property type="molecule type" value="Genomic_DNA"/>
</dbReference>
<dbReference type="Proteomes" id="UP000230390">
    <property type="component" value="Unassembled WGS sequence"/>
</dbReference>
<organism evidence="1 2">
    <name type="scientific">Massilia eurypsychrophila</name>
    <dbReference type="NCBI Taxonomy" id="1485217"/>
    <lineage>
        <taxon>Bacteria</taxon>
        <taxon>Pseudomonadati</taxon>
        <taxon>Pseudomonadota</taxon>
        <taxon>Betaproteobacteria</taxon>
        <taxon>Burkholderiales</taxon>
        <taxon>Oxalobacteraceae</taxon>
        <taxon>Telluria group</taxon>
        <taxon>Massilia</taxon>
    </lineage>
</organism>
<dbReference type="AlphaFoldDB" id="A0A2G8TCC3"/>
<evidence type="ECO:0000313" key="1">
    <source>
        <dbReference type="EMBL" id="PIL43653.1"/>
    </source>
</evidence>
<protein>
    <submittedName>
        <fullName evidence="1">Nucleotidyltransferase</fullName>
    </submittedName>
</protein>
<dbReference type="InterPro" id="IPR010235">
    <property type="entry name" value="HepT"/>
</dbReference>
<dbReference type="SUPFAM" id="SSF81593">
    <property type="entry name" value="Nucleotidyltransferase substrate binding subunit/domain"/>
    <property type="match status" value="1"/>
</dbReference>
<dbReference type="GO" id="GO:0016740">
    <property type="term" value="F:transferase activity"/>
    <property type="evidence" value="ECO:0007669"/>
    <property type="project" value="UniProtKB-KW"/>
</dbReference>
<name>A0A2G8TCC3_9BURK</name>
<reference evidence="1 2" key="1">
    <citation type="submission" date="2017-10" db="EMBL/GenBank/DDBJ databases">
        <title>Massilia psychrophilum sp. nov., a novel purple-pigmented bacterium isolated from Tianshan glacier, Xinjiang Municipality, China.</title>
        <authorList>
            <person name="Wang H."/>
        </authorList>
    </citation>
    <scope>NUCLEOTIDE SEQUENCE [LARGE SCALE GENOMIC DNA]</scope>
    <source>
        <strain evidence="1 2">JCM 30074</strain>
    </source>
</reference>
<gene>
    <name evidence="1" type="ORF">CR105_17995</name>
</gene>
<dbReference type="RefSeq" id="WP_099790697.1">
    <property type="nucleotide sequence ID" value="NZ_JBHLYV010000099.1"/>
</dbReference>